<dbReference type="InterPro" id="IPR041492">
    <property type="entry name" value="HAD_2"/>
</dbReference>
<dbReference type="InterPro" id="IPR023214">
    <property type="entry name" value="HAD_sf"/>
</dbReference>
<reference evidence="2" key="1">
    <citation type="submission" date="2016-08" db="EMBL/GenBank/DDBJ databases">
        <authorList>
            <person name="Varghese N."/>
            <person name="Submissions Spin"/>
        </authorList>
    </citation>
    <scope>NUCLEOTIDE SEQUENCE [LARGE SCALE GENOMIC DNA]</scope>
    <source>
        <strain evidence="2">R-52791</strain>
    </source>
</reference>
<dbReference type="InterPro" id="IPR023198">
    <property type="entry name" value="PGP-like_dom2"/>
</dbReference>
<evidence type="ECO:0000313" key="2">
    <source>
        <dbReference type="Proteomes" id="UP000242610"/>
    </source>
</evidence>
<dbReference type="CDD" id="cd07505">
    <property type="entry name" value="HAD_BPGM-like"/>
    <property type="match status" value="1"/>
</dbReference>
<dbReference type="Pfam" id="PF13419">
    <property type="entry name" value="HAD_2"/>
    <property type="match status" value="1"/>
</dbReference>
<dbReference type="PANTHER" id="PTHR18901:SF38">
    <property type="entry name" value="PSEUDOURIDINE-5'-PHOSPHATASE"/>
    <property type="match status" value="1"/>
</dbReference>
<sequence length="218" mass="23599">MGVNDGKAAIFDLDGTLLDSMGLWSQIDIDFFESRHIVFPEDYGSTVASMSSDEVARYTIERFHLPDTVDELNAEWERMAVEAYASVGAKPHAKAYLAALKASGAKLAVATALTPHLRDIAMRHVGIADIFDAVVSLSETHSADKNNPAVYLSAAQLLDVEPEHCVVFEDLLDAMLGAKAAGMHVWAMADDFSTDDLPAITVEADGVIWDFSDAPKIL</sequence>
<dbReference type="SFLD" id="SFLDS00003">
    <property type="entry name" value="Haloacid_Dehalogenase"/>
    <property type="match status" value="1"/>
</dbReference>
<dbReference type="Proteomes" id="UP000242610">
    <property type="component" value="Unassembled WGS sequence"/>
</dbReference>
<dbReference type="Gene3D" id="1.10.150.240">
    <property type="entry name" value="Putative phosphatase, domain 2"/>
    <property type="match status" value="1"/>
</dbReference>
<dbReference type="RefSeq" id="WP_091847229.1">
    <property type="nucleotide sequence ID" value="NZ_FMBL01000001.1"/>
</dbReference>
<name>A0A1C4H1A9_9BIFI</name>
<dbReference type="GO" id="GO:0016791">
    <property type="term" value="F:phosphatase activity"/>
    <property type="evidence" value="ECO:0007669"/>
    <property type="project" value="TreeGrafter"/>
</dbReference>
<dbReference type="Gene3D" id="3.40.50.1000">
    <property type="entry name" value="HAD superfamily/HAD-like"/>
    <property type="match status" value="1"/>
</dbReference>
<dbReference type="SUPFAM" id="SSF56784">
    <property type="entry name" value="HAD-like"/>
    <property type="match status" value="1"/>
</dbReference>
<protein>
    <submittedName>
        <fullName evidence="1">Haloacid dehalogenase superfamily, subfamily IA, variant 3 with third motif having DD or ED</fullName>
    </submittedName>
</protein>
<evidence type="ECO:0000313" key="1">
    <source>
        <dbReference type="EMBL" id="SCC78691.1"/>
    </source>
</evidence>
<dbReference type="EMBL" id="FMBL01000001">
    <property type="protein sequence ID" value="SCC78691.1"/>
    <property type="molecule type" value="Genomic_DNA"/>
</dbReference>
<keyword evidence="2" id="KW-1185">Reference proteome</keyword>
<dbReference type="PANTHER" id="PTHR18901">
    <property type="entry name" value="2-DEOXYGLUCOSE-6-PHOSPHATE PHOSPHATASE 2"/>
    <property type="match status" value="1"/>
</dbReference>
<proteinExistence type="predicted"/>
<dbReference type="OrthoDB" id="9797743at2"/>
<gene>
    <name evidence="1" type="ORF">GA0061077_0377</name>
</gene>
<dbReference type="InterPro" id="IPR006439">
    <property type="entry name" value="HAD-SF_hydro_IA"/>
</dbReference>
<dbReference type="InterPro" id="IPR036412">
    <property type="entry name" value="HAD-like_sf"/>
</dbReference>
<dbReference type="SFLD" id="SFLDG01129">
    <property type="entry name" value="C1.5:_HAD__Beta-PGM__Phosphata"/>
    <property type="match status" value="1"/>
</dbReference>
<accession>A0A1C4H1A9</accession>
<organism evidence="1 2">
    <name type="scientific">Bifidobacterium commune</name>
    <dbReference type="NCBI Taxonomy" id="1505727"/>
    <lineage>
        <taxon>Bacteria</taxon>
        <taxon>Bacillati</taxon>
        <taxon>Actinomycetota</taxon>
        <taxon>Actinomycetes</taxon>
        <taxon>Bifidobacteriales</taxon>
        <taxon>Bifidobacteriaceae</taxon>
        <taxon>Bifidobacterium</taxon>
    </lineage>
</organism>
<dbReference type="NCBIfam" id="TIGR01509">
    <property type="entry name" value="HAD-SF-IA-v3"/>
    <property type="match status" value="1"/>
</dbReference>
<dbReference type="STRING" id="1505727.GA0061077_0377"/>
<dbReference type="AlphaFoldDB" id="A0A1C4H1A9"/>